<feature type="transmembrane region" description="Helical" evidence="7">
    <location>
        <begin position="73"/>
        <end position="92"/>
    </location>
</feature>
<feature type="transmembrane region" description="Helical" evidence="7">
    <location>
        <begin position="335"/>
        <end position="354"/>
    </location>
</feature>
<accession>A0A6G8B0N3</accession>
<keyword evidence="4 7" id="KW-0812">Transmembrane</keyword>
<feature type="transmembrane region" description="Helical" evidence="7">
    <location>
        <begin position="131"/>
        <end position="151"/>
    </location>
</feature>
<keyword evidence="2" id="KW-0813">Transport</keyword>
<dbReference type="Proteomes" id="UP000500741">
    <property type="component" value="Chromosome"/>
</dbReference>
<dbReference type="InterPro" id="IPR011701">
    <property type="entry name" value="MFS"/>
</dbReference>
<evidence type="ECO:0000256" key="4">
    <source>
        <dbReference type="ARBA" id="ARBA00022692"/>
    </source>
</evidence>
<dbReference type="InterPro" id="IPR020846">
    <property type="entry name" value="MFS_dom"/>
</dbReference>
<dbReference type="RefSeq" id="WP_166010889.1">
    <property type="nucleotide sequence ID" value="NZ_CP049888.1"/>
</dbReference>
<dbReference type="PANTHER" id="PTHR23517">
    <property type="entry name" value="RESISTANCE PROTEIN MDTM, PUTATIVE-RELATED-RELATED"/>
    <property type="match status" value="1"/>
</dbReference>
<evidence type="ECO:0000256" key="6">
    <source>
        <dbReference type="ARBA" id="ARBA00023136"/>
    </source>
</evidence>
<feature type="transmembrane region" description="Helical" evidence="7">
    <location>
        <begin position="366"/>
        <end position="389"/>
    </location>
</feature>
<dbReference type="GO" id="GO:0022857">
    <property type="term" value="F:transmembrane transporter activity"/>
    <property type="evidence" value="ECO:0007669"/>
    <property type="project" value="InterPro"/>
</dbReference>
<feature type="transmembrane region" description="Helical" evidence="7">
    <location>
        <begin position="242"/>
        <end position="262"/>
    </location>
</feature>
<comment type="subcellular location">
    <subcellularLocation>
        <location evidence="1">Cell membrane</location>
        <topology evidence="1">Multi-pass membrane protein</topology>
    </subcellularLocation>
</comment>
<evidence type="ECO:0000256" key="3">
    <source>
        <dbReference type="ARBA" id="ARBA00022475"/>
    </source>
</evidence>
<feature type="domain" description="Major facilitator superfamily (MFS) profile" evidence="8">
    <location>
        <begin position="207"/>
        <end position="395"/>
    </location>
</feature>
<feature type="transmembrane region" description="Helical" evidence="7">
    <location>
        <begin position="301"/>
        <end position="323"/>
    </location>
</feature>
<feature type="transmembrane region" description="Helical" evidence="7">
    <location>
        <begin position="274"/>
        <end position="295"/>
    </location>
</feature>
<evidence type="ECO:0000256" key="5">
    <source>
        <dbReference type="ARBA" id="ARBA00022989"/>
    </source>
</evidence>
<evidence type="ECO:0000256" key="1">
    <source>
        <dbReference type="ARBA" id="ARBA00004651"/>
    </source>
</evidence>
<proteinExistence type="predicted"/>
<dbReference type="GO" id="GO:0005886">
    <property type="term" value="C:plasma membrane"/>
    <property type="evidence" value="ECO:0007669"/>
    <property type="project" value="UniProtKB-SubCell"/>
</dbReference>
<dbReference type="PROSITE" id="PS50850">
    <property type="entry name" value="MFS"/>
    <property type="match status" value="1"/>
</dbReference>
<feature type="transmembrane region" description="Helical" evidence="7">
    <location>
        <begin position="7"/>
        <end position="28"/>
    </location>
</feature>
<feature type="transmembrane region" description="Helical" evidence="7">
    <location>
        <begin position="98"/>
        <end position="119"/>
    </location>
</feature>
<dbReference type="InterPro" id="IPR050171">
    <property type="entry name" value="MFS_Transporters"/>
</dbReference>
<protein>
    <submittedName>
        <fullName evidence="9">MFS transporter</fullName>
    </submittedName>
</protein>
<dbReference type="AlphaFoldDB" id="A0A6G8B0N3"/>
<dbReference type="InterPro" id="IPR036259">
    <property type="entry name" value="MFS_trans_sf"/>
</dbReference>
<reference evidence="9 10" key="1">
    <citation type="submission" date="2020-03" db="EMBL/GenBank/DDBJ databases">
        <title>Weissella sp. nov., isolated from Cybister lewisianus.</title>
        <authorList>
            <person name="Hyun D.-W."/>
            <person name="Bae J.-W."/>
        </authorList>
    </citation>
    <scope>NUCLEOTIDE SEQUENCE [LARGE SCALE GENOMIC DNA]</scope>
    <source>
        <strain evidence="9 10">HDW19</strain>
    </source>
</reference>
<name>A0A6G8B0N3_9LACO</name>
<keyword evidence="6 7" id="KW-0472">Membrane</keyword>
<evidence type="ECO:0000256" key="7">
    <source>
        <dbReference type="SAM" id="Phobius"/>
    </source>
</evidence>
<keyword evidence="3" id="KW-1003">Cell membrane</keyword>
<dbReference type="EMBL" id="CP049888">
    <property type="protein sequence ID" value="QIL50868.1"/>
    <property type="molecule type" value="Genomic_DNA"/>
</dbReference>
<dbReference type="CDD" id="cd17329">
    <property type="entry name" value="MFS_MdtH_MDR_like"/>
    <property type="match status" value="1"/>
</dbReference>
<keyword evidence="5 7" id="KW-1133">Transmembrane helix</keyword>
<evidence type="ECO:0000259" key="8">
    <source>
        <dbReference type="PROSITE" id="PS50850"/>
    </source>
</evidence>
<feature type="transmembrane region" description="Helical" evidence="7">
    <location>
        <begin position="203"/>
        <end position="222"/>
    </location>
</feature>
<feature type="transmembrane region" description="Helical" evidence="7">
    <location>
        <begin position="40"/>
        <end position="61"/>
    </location>
</feature>
<evidence type="ECO:0000313" key="9">
    <source>
        <dbReference type="EMBL" id="QIL50868.1"/>
    </source>
</evidence>
<organism evidence="9 10">
    <name type="scientific">Weissella coleopterorum</name>
    <dbReference type="NCBI Taxonomy" id="2714949"/>
    <lineage>
        <taxon>Bacteria</taxon>
        <taxon>Bacillati</taxon>
        <taxon>Bacillota</taxon>
        <taxon>Bacilli</taxon>
        <taxon>Lactobacillales</taxon>
        <taxon>Lactobacillaceae</taxon>
        <taxon>Weissella</taxon>
    </lineage>
</organism>
<evidence type="ECO:0000256" key="2">
    <source>
        <dbReference type="ARBA" id="ARBA00022448"/>
    </source>
</evidence>
<dbReference type="SUPFAM" id="SSF103473">
    <property type="entry name" value="MFS general substrate transporter"/>
    <property type="match status" value="1"/>
</dbReference>
<evidence type="ECO:0000313" key="10">
    <source>
        <dbReference type="Proteomes" id="UP000500741"/>
    </source>
</evidence>
<sequence>MQTRGMSLRWLLTASFINNFALGFIWPLTSIYLHNQLGQTLVMVGWVMLMNALGQMLGSIISGRLFDRMQPFNLIQIGVGIMALSQIAFILWHGWPAYPIILAITGIFSGWNTATINSYGTQVKTHDGRYVFNMLYFIANFGMVFATAMVGPIYNYGIIWLFMISLVMYSALFIIIQKHFNFTLAQVSSDDALKIKKIKLPVWNLRIIWTVILGLSVLWISYSQWQGNLSVYMSDVLHLPLWQYSMLWTINGLLIAVVQLTMNFLNLSTNRKMMWIQIYGGIACFGLAFLILPYVNNFKGFAIAMIITTLGEATAFPMIPALVNELTPMSLKGQFQGLAAAAPSAGRAFGPLVGGFLIERLGYHSMFYLAAGLVAVTLVLVILMVMVGFKRTTLF</sequence>
<feature type="transmembrane region" description="Helical" evidence="7">
    <location>
        <begin position="157"/>
        <end position="176"/>
    </location>
</feature>
<dbReference type="KEGG" id="wco:G7084_05785"/>
<keyword evidence="10" id="KW-1185">Reference proteome</keyword>
<dbReference type="Pfam" id="PF07690">
    <property type="entry name" value="MFS_1"/>
    <property type="match status" value="1"/>
</dbReference>
<gene>
    <name evidence="9" type="ORF">G7084_05785</name>
</gene>
<dbReference type="Gene3D" id="1.20.1250.20">
    <property type="entry name" value="MFS general substrate transporter like domains"/>
    <property type="match status" value="2"/>
</dbReference>
<dbReference type="PANTHER" id="PTHR23517:SF10">
    <property type="entry name" value="MAJOR FACILITATOR SUPERFAMILY (MFS) PROFILE DOMAIN-CONTAINING PROTEIN"/>
    <property type="match status" value="1"/>
</dbReference>